<dbReference type="InterPro" id="IPR028082">
    <property type="entry name" value="Peripla_BP_I"/>
</dbReference>
<dbReference type="SUPFAM" id="SSF47413">
    <property type="entry name" value="lambda repressor-like DNA-binding domains"/>
    <property type="match status" value="1"/>
</dbReference>
<proteinExistence type="predicted"/>
<gene>
    <name evidence="5" type="ORF">DV701_04185</name>
</gene>
<dbReference type="GO" id="GO:0000976">
    <property type="term" value="F:transcription cis-regulatory region binding"/>
    <property type="evidence" value="ECO:0007669"/>
    <property type="project" value="TreeGrafter"/>
</dbReference>
<keyword evidence="2" id="KW-0238">DNA-binding</keyword>
<evidence type="ECO:0000256" key="3">
    <source>
        <dbReference type="ARBA" id="ARBA00023163"/>
    </source>
</evidence>
<dbReference type="InterPro" id="IPR000843">
    <property type="entry name" value="HTH_LacI"/>
</dbReference>
<evidence type="ECO:0000256" key="1">
    <source>
        <dbReference type="ARBA" id="ARBA00023015"/>
    </source>
</evidence>
<reference evidence="5 6" key="1">
    <citation type="submission" date="2018-07" db="EMBL/GenBank/DDBJ databases">
        <title>Complete genome sequencing of Ornithinimicrobium sp. AMA3305.</title>
        <authorList>
            <person name="Bae J.-W."/>
        </authorList>
    </citation>
    <scope>NUCLEOTIDE SEQUENCE [LARGE SCALE GENOMIC DNA]</scope>
    <source>
        <strain evidence="5 6">AMA3305</strain>
    </source>
</reference>
<evidence type="ECO:0000259" key="4">
    <source>
        <dbReference type="PROSITE" id="PS50932"/>
    </source>
</evidence>
<keyword evidence="3" id="KW-0804">Transcription</keyword>
<dbReference type="GO" id="GO:0003700">
    <property type="term" value="F:DNA-binding transcription factor activity"/>
    <property type="evidence" value="ECO:0007669"/>
    <property type="project" value="TreeGrafter"/>
</dbReference>
<evidence type="ECO:0000256" key="2">
    <source>
        <dbReference type="ARBA" id="ARBA00023125"/>
    </source>
</evidence>
<feature type="domain" description="HTH lacI-type" evidence="4">
    <location>
        <begin position="15"/>
        <end position="70"/>
    </location>
</feature>
<dbReference type="Pfam" id="PF13377">
    <property type="entry name" value="Peripla_BP_3"/>
    <property type="match status" value="1"/>
</dbReference>
<name>A0A345NK75_9MICO</name>
<dbReference type="PANTHER" id="PTHR30146:SF109">
    <property type="entry name" value="HTH-TYPE TRANSCRIPTIONAL REGULATOR GALS"/>
    <property type="match status" value="1"/>
</dbReference>
<dbReference type="InterPro" id="IPR010982">
    <property type="entry name" value="Lambda_DNA-bd_dom_sf"/>
</dbReference>
<dbReference type="EMBL" id="CP031229">
    <property type="protein sequence ID" value="AXH95433.1"/>
    <property type="molecule type" value="Genomic_DNA"/>
</dbReference>
<organism evidence="5 6">
    <name type="scientific">Ornithinimicrobium avium</name>
    <dbReference type="NCBI Taxonomy" id="2283195"/>
    <lineage>
        <taxon>Bacteria</taxon>
        <taxon>Bacillati</taxon>
        <taxon>Actinomycetota</taxon>
        <taxon>Actinomycetes</taxon>
        <taxon>Micrococcales</taxon>
        <taxon>Ornithinimicrobiaceae</taxon>
        <taxon>Ornithinimicrobium</taxon>
    </lineage>
</organism>
<dbReference type="PROSITE" id="PS50932">
    <property type="entry name" value="HTH_LACI_2"/>
    <property type="match status" value="1"/>
</dbReference>
<dbReference type="OrthoDB" id="3510266at2"/>
<dbReference type="Proteomes" id="UP000253790">
    <property type="component" value="Chromosome"/>
</dbReference>
<dbReference type="Gene3D" id="1.10.260.40">
    <property type="entry name" value="lambda repressor-like DNA-binding domains"/>
    <property type="match status" value="1"/>
</dbReference>
<dbReference type="SUPFAM" id="SSF53822">
    <property type="entry name" value="Periplasmic binding protein-like I"/>
    <property type="match status" value="1"/>
</dbReference>
<dbReference type="InterPro" id="IPR046335">
    <property type="entry name" value="LacI/GalR-like_sensor"/>
</dbReference>
<dbReference type="PANTHER" id="PTHR30146">
    <property type="entry name" value="LACI-RELATED TRANSCRIPTIONAL REPRESSOR"/>
    <property type="match status" value="1"/>
</dbReference>
<dbReference type="CDD" id="cd01392">
    <property type="entry name" value="HTH_LacI"/>
    <property type="match status" value="1"/>
</dbReference>
<sequence length="341" mass="36006">MQGKQDGTLRRSPTVTLASLARELGVNVSTVSRALSERPTGVSAATVATVRRAAEQRGYRRNLAARTLRTGRSFTVGMTVARLTDVALASVYGGVDEASIHAGYTTFVANTLDRADLRRRRLDLMLGRQVDGFVLADSHLDGAAIGQLDDLRVPHVLALRGLPGRLSVTTDDLVGGRLVAEHLLGLGHRRIGVVAGDVLASTGEQRTRGFLDTLDEAGVDVPQHRVVPGLFDVRSGVESAAQILATDPDVTAIFATSDAAAIGVMATLRDLGRRIPEDVAVVGYNNLDLAEALPVPLTSVDSRLFDVGTQAMRTLLELIGGGSPGSLSLEPRLVVRASTVP</sequence>
<keyword evidence="6" id="KW-1185">Reference proteome</keyword>
<accession>A0A345NK75</accession>
<evidence type="ECO:0000313" key="6">
    <source>
        <dbReference type="Proteomes" id="UP000253790"/>
    </source>
</evidence>
<evidence type="ECO:0000313" key="5">
    <source>
        <dbReference type="EMBL" id="AXH95433.1"/>
    </source>
</evidence>
<dbReference type="AlphaFoldDB" id="A0A345NK75"/>
<dbReference type="RefSeq" id="WP_114927198.1">
    <property type="nucleotide sequence ID" value="NZ_CP031229.1"/>
</dbReference>
<dbReference type="SMART" id="SM00354">
    <property type="entry name" value="HTH_LACI"/>
    <property type="match status" value="1"/>
</dbReference>
<dbReference type="Gene3D" id="3.40.50.2300">
    <property type="match status" value="2"/>
</dbReference>
<dbReference type="KEGG" id="orn:DV701_04185"/>
<dbReference type="Pfam" id="PF00356">
    <property type="entry name" value="LacI"/>
    <property type="match status" value="1"/>
</dbReference>
<keyword evidence="1" id="KW-0805">Transcription regulation</keyword>
<protein>
    <submittedName>
        <fullName evidence="5">LacI family transcriptional regulator</fullName>
    </submittedName>
</protein>